<sequence>MDLLVKYPWEIQNLFDNKRSAHTGVGTGDVHHGNLFEFTSVHGNKQVNPKKTRFFVPFQDERIICMSCRYSVLRVPVGTVGYDQMGSYSWSFDNTKKGTKRMFYYPKGIWKLTPSHSSAAPLEAKPGPGQPQLGIPTSCGVRLSLFNVLLIKEKYPGLIFSTIQRSFKPPNT</sequence>
<evidence type="ECO:0000313" key="1">
    <source>
        <dbReference type="EMBL" id="JAG02682.1"/>
    </source>
</evidence>
<dbReference type="EMBL" id="GBHO01036675">
    <property type="protein sequence ID" value="JAG06929.1"/>
    <property type="molecule type" value="Transcribed_RNA"/>
</dbReference>
<reference evidence="2" key="1">
    <citation type="journal article" date="2014" name="PLoS ONE">
        <title>Transcriptome-Based Identification of ABC Transporters in the Western Tarnished Plant Bug Lygus hesperus.</title>
        <authorList>
            <person name="Hull J.J."/>
            <person name="Chaney K."/>
            <person name="Geib S.M."/>
            <person name="Fabrick J.A."/>
            <person name="Brent C.S."/>
            <person name="Walsh D."/>
            <person name="Lavine L.C."/>
        </authorList>
    </citation>
    <scope>NUCLEOTIDE SEQUENCE</scope>
</reference>
<evidence type="ECO:0000313" key="2">
    <source>
        <dbReference type="EMBL" id="JAG06929.1"/>
    </source>
</evidence>
<feature type="non-terminal residue" evidence="2">
    <location>
        <position position="172"/>
    </location>
</feature>
<accession>A0A0A9WGJ9</accession>
<name>A0A0A9WGJ9_LYGHE</name>
<proteinExistence type="predicted"/>
<dbReference type="EMBL" id="GBHO01040922">
    <property type="protein sequence ID" value="JAG02682.1"/>
    <property type="molecule type" value="Transcribed_RNA"/>
</dbReference>
<protein>
    <submittedName>
        <fullName evidence="2">tRNA pseudouridine synthase A</fullName>
    </submittedName>
</protein>
<gene>
    <name evidence="2" type="primary">truA_1</name>
    <name evidence="1" type="synonym">truA_7</name>
    <name evidence="1" type="ORF">CM83_73366</name>
    <name evidence="2" type="ORF">CM83_73374</name>
</gene>
<reference evidence="2" key="2">
    <citation type="submission" date="2014-07" db="EMBL/GenBank/DDBJ databases">
        <authorList>
            <person name="Hull J."/>
        </authorList>
    </citation>
    <scope>NUCLEOTIDE SEQUENCE</scope>
</reference>
<dbReference type="AlphaFoldDB" id="A0A0A9WGJ9"/>
<organism evidence="2">
    <name type="scientific">Lygus hesperus</name>
    <name type="common">Western plant bug</name>
    <dbReference type="NCBI Taxonomy" id="30085"/>
    <lineage>
        <taxon>Eukaryota</taxon>
        <taxon>Metazoa</taxon>
        <taxon>Ecdysozoa</taxon>
        <taxon>Arthropoda</taxon>
        <taxon>Hexapoda</taxon>
        <taxon>Insecta</taxon>
        <taxon>Pterygota</taxon>
        <taxon>Neoptera</taxon>
        <taxon>Paraneoptera</taxon>
        <taxon>Hemiptera</taxon>
        <taxon>Heteroptera</taxon>
        <taxon>Panheteroptera</taxon>
        <taxon>Cimicomorpha</taxon>
        <taxon>Miridae</taxon>
        <taxon>Mirini</taxon>
        <taxon>Lygus</taxon>
    </lineage>
</organism>